<evidence type="ECO:0000256" key="1">
    <source>
        <dbReference type="SAM" id="Phobius"/>
    </source>
</evidence>
<dbReference type="AlphaFoldDB" id="A0A8J7J6A6"/>
<dbReference type="EMBL" id="JAEMHM010000004">
    <property type="protein sequence ID" value="MBJ6724271.1"/>
    <property type="molecule type" value="Genomic_DNA"/>
</dbReference>
<protein>
    <recommendedName>
        <fullName evidence="4">O-antigen ligase domain-containing protein</fullName>
    </recommendedName>
</protein>
<keyword evidence="1" id="KW-1133">Transmembrane helix</keyword>
<keyword evidence="3" id="KW-1185">Reference proteome</keyword>
<evidence type="ECO:0008006" key="4">
    <source>
        <dbReference type="Google" id="ProtNLM"/>
    </source>
</evidence>
<keyword evidence="1" id="KW-0472">Membrane</keyword>
<keyword evidence="1" id="KW-0812">Transmembrane</keyword>
<dbReference type="InterPro" id="IPR051533">
    <property type="entry name" value="WaaL-like"/>
</dbReference>
<comment type="caution">
    <text evidence="2">The sequence shown here is derived from an EMBL/GenBank/DDBJ whole genome shotgun (WGS) entry which is preliminary data.</text>
</comment>
<feature type="transmembrane region" description="Helical" evidence="1">
    <location>
        <begin position="63"/>
        <end position="82"/>
    </location>
</feature>
<proteinExistence type="predicted"/>
<feature type="transmembrane region" description="Helical" evidence="1">
    <location>
        <begin position="375"/>
        <end position="396"/>
    </location>
</feature>
<dbReference type="PANTHER" id="PTHR37422">
    <property type="entry name" value="TEICHURONIC ACID BIOSYNTHESIS PROTEIN TUAE"/>
    <property type="match status" value="1"/>
</dbReference>
<organism evidence="2 3">
    <name type="scientific">Geomesophilobacter sediminis</name>
    <dbReference type="NCBI Taxonomy" id="2798584"/>
    <lineage>
        <taxon>Bacteria</taxon>
        <taxon>Pseudomonadati</taxon>
        <taxon>Thermodesulfobacteriota</taxon>
        <taxon>Desulfuromonadia</taxon>
        <taxon>Geobacterales</taxon>
        <taxon>Geobacteraceae</taxon>
        <taxon>Geomesophilobacter</taxon>
    </lineage>
</organism>
<feature type="transmembrane region" description="Helical" evidence="1">
    <location>
        <begin position="223"/>
        <end position="241"/>
    </location>
</feature>
<feature type="transmembrane region" description="Helical" evidence="1">
    <location>
        <begin position="432"/>
        <end position="451"/>
    </location>
</feature>
<name>A0A8J7J6A6_9BACT</name>
<accession>A0A8J7J6A6</accession>
<feature type="transmembrane region" description="Helical" evidence="1">
    <location>
        <begin position="150"/>
        <end position="169"/>
    </location>
</feature>
<feature type="transmembrane region" description="Helical" evidence="1">
    <location>
        <begin position="197"/>
        <end position="216"/>
    </location>
</feature>
<sequence>MMGLVIAFLLLGVAIPYAVLTFRSRLFLVYPLLAYIMLWPKVFDFLGVIQAKGEFGSIQIGDVFYLLFALVFFVELFLNDTVKIVSRHWVPLVSVALYFFYWLLHLFLLHQEGTARAALNQFRPLAYYLFLVFFLWRIREEKDVQNVIKVTCSCAVPAAAMTVLYLYLFGTGYIESILMQIPGAWYTFKNTDLRFDIINMKCYLMVAPFLFNLFFFHNVFPHWSRLVQLISLCCVVFLLLIDQSRAFLLAEAAGFALALLLLLVKGAVKFERVLKIVPMVALLMFAVVTLFLLGDSLAPGLTEKFEKRLGSISVSGVEQYQKNKEMNSLKSRLDSYTFLLNKIEGNYTFGRGLGTQIDPYGTFKRFVDSSLLMNLWSGGLIAVVLLSIFLGITLWYSWLGYVAARESFDIYFFVSSTVSILVTYVVALQDNILFFGNSVIMFLVLAALVFAQREVSRDRSLRATTALLEEPTAAVPFQLSHRQLPEG</sequence>
<gene>
    <name evidence="2" type="ORF">JFN93_06100</name>
</gene>
<feature type="transmembrane region" description="Helical" evidence="1">
    <location>
        <begin position="121"/>
        <end position="138"/>
    </location>
</feature>
<evidence type="ECO:0000313" key="3">
    <source>
        <dbReference type="Proteomes" id="UP000636888"/>
    </source>
</evidence>
<feature type="transmembrane region" description="Helical" evidence="1">
    <location>
        <begin position="276"/>
        <end position="294"/>
    </location>
</feature>
<dbReference type="RefSeq" id="WP_199383107.1">
    <property type="nucleotide sequence ID" value="NZ_JAEMHM010000004.1"/>
</dbReference>
<reference evidence="2" key="1">
    <citation type="submission" date="2020-12" db="EMBL/GenBank/DDBJ databases">
        <title>Geomonas sp. Red875, isolated from river sediment.</title>
        <authorList>
            <person name="Xu Z."/>
            <person name="Zhang Z."/>
            <person name="Masuda Y."/>
            <person name="Itoh H."/>
            <person name="Senoo K."/>
        </authorList>
    </citation>
    <scope>NUCLEOTIDE SEQUENCE</scope>
    <source>
        <strain evidence="2">Red875</strain>
    </source>
</reference>
<feature type="transmembrane region" description="Helical" evidence="1">
    <location>
        <begin position="89"/>
        <end position="109"/>
    </location>
</feature>
<feature type="transmembrane region" description="Helical" evidence="1">
    <location>
        <begin position="247"/>
        <end position="264"/>
    </location>
</feature>
<feature type="transmembrane region" description="Helical" evidence="1">
    <location>
        <begin position="408"/>
        <end position="426"/>
    </location>
</feature>
<dbReference type="PANTHER" id="PTHR37422:SF13">
    <property type="entry name" value="LIPOPOLYSACCHARIDE BIOSYNTHESIS PROTEIN PA4999-RELATED"/>
    <property type="match status" value="1"/>
</dbReference>
<dbReference type="Proteomes" id="UP000636888">
    <property type="component" value="Unassembled WGS sequence"/>
</dbReference>
<evidence type="ECO:0000313" key="2">
    <source>
        <dbReference type="EMBL" id="MBJ6724271.1"/>
    </source>
</evidence>